<dbReference type="eggNOG" id="COG0174">
    <property type="taxonomic scope" value="Bacteria"/>
</dbReference>
<evidence type="ECO:0000313" key="11">
    <source>
        <dbReference type="Proteomes" id="UP000003571"/>
    </source>
</evidence>
<dbReference type="InterPro" id="IPR014746">
    <property type="entry name" value="Gln_synth/guanido_kin_cat_dom"/>
</dbReference>
<dbReference type="EC" id="6.3.1.2" evidence="10"/>
<evidence type="ECO:0000256" key="1">
    <source>
        <dbReference type="ARBA" id="ARBA00001946"/>
    </source>
</evidence>
<organism evidence="10 11">
    <name type="scientific">Treponema saccharophilum DSM 2985</name>
    <dbReference type="NCBI Taxonomy" id="907348"/>
    <lineage>
        <taxon>Bacteria</taxon>
        <taxon>Pseudomonadati</taxon>
        <taxon>Spirochaetota</taxon>
        <taxon>Spirochaetia</taxon>
        <taxon>Spirochaetales</taxon>
        <taxon>Treponemataceae</taxon>
        <taxon>Treponema</taxon>
    </lineage>
</organism>
<evidence type="ECO:0000256" key="2">
    <source>
        <dbReference type="ARBA" id="ARBA00022598"/>
    </source>
</evidence>
<dbReference type="InterPro" id="IPR008146">
    <property type="entry name" value="Gln_synth_cat_dom"/>
</dbReference>
<dbReference type="OrthoDB" id="9807095at2"/>
<keyword evidence="3" id="KW-0547">Nucleotide-binding</keyword>
<dbReference type="Proteomes" id="UP000003571">
    <property type="component" value="Unassembled WGS sequence"/>
</dbReference>
<dbReference type="InterPro" id="IPR036651">
    <property type="entry name" value="Gln_synt_N_sf"/>
</dbReference>
<evidence type="ECO:0000256" key="4">
    <source>
        <dbReference type="ARBA" id="ARBA00022840"/>
    </source>
</evidence>
<dbReference type="Gene3D" id="3.10.20.70">
    <property type="entry name" value="Glutamine synthetase, N-terminal domain"/>
    <property type="match status" value="1"/>
</dbReference>
<dbReference type="PANTHER" id="PTHR43785">
    <property type="entry name" value="GAMMA-GLUTAMYLPUTRESCINE SYNTHETASE"/>
    <property type="match status" value="1"/>
</dbReference>
<dbReference type="SMART" id="SM01230">
    <property type="entry name" value="Gln-synt_C"/>
    <property type="match status" value="1"/>
</dbReference>
<dbReference type="InterPro" id="IPR027303">
    <property type="entry name" value="Gln_synth_gly_rich_site"/>
</dbReference>
<evidence type="ECO:0000313" key="10">
    <source>
        <dbReference type="EMBL" id="EIC01847.1"/>
    </source>
</evidence>
<dbReference type="PROSITE" id="PS51987">
    <property type="entry name" value="GS_CATALYTIC"/>
    <property type="match status" value="1"/>
</dbReference>
<comment type="cofactor">
    <cofactor evidence="1">
        <name>Mg(2+)</name>
        <dbReference type="ChEBI" id="CHEBI:18420"/>
    </cofactor>
</comment>
<dbReference type="RefSeq" id="WP_002704341.1">
    <property type="nucleotide sequence ID" value="NZ_AGRW01000046.1"/>
</dbReference>
<accession>H7EKT9</accession>
<dbReference type="Pfam" id="PF00120">
    <property type="entry name" value="Gln-synt_C"/>
    <property type="match status" value="1"/>
</dbReference>
<dbReference type="GO" id="GO:0006542">
    <property type="term" value="P:glutamine biosynthetic process"/>
    <property type="evidence" value="ECO:0007669"/>
    <property type="project" value="InterPro"/>
</dbReference>
<feature type="domain" description="GS catalytic" evidence="9">
    <location>
        <begin position="110"/>
        <end position="426"/>
    </location>
</feature>
<evidence type="ECO:0000259" key="8">
    <source>
        <dbReference type="PROSITE" id="PS51986"/>
    </source>
</evidence>
<evidence type="ECO:0000259" key="9">
    <source>
        <dbReference type="PROSITE" id="PS51987"/>
    </source>
</evidence>
<sequence>MEIGTYTEQEAMQYIRENDVRFIKLFFSDAYGTIKSISIQPSELERAFASGISFDASAVKGFFGVTKSDLFIVPDPSTLSVLPWRPQSGRVVRFFCSVRYADGSPFEGDTRRILSDFVEDARKKGYEFNIGTECEFYLFLCDSKGGATLEPFDDAGYCDLAPRDKGENVRREICITLEQMGVHPESSHHETGPGQNEVDFRYSDVLNAADNLQTFKIVVKTIAAKNGLFACFLPKPLKDKPGNGLHINISLMKDGRNLFAGGEMSGEAQSFIAGILRRAREISAFVNPIPNSYERLGEFEAPRYVSWSCQNRSQLIRIPASAGDGARIEYRAPDPGANPYTVIYLLLSAGLEGIERGEKLPPAVDLDLFRASKDEVSSLDVLPSSVGEALEIALSSDFIKRVFPGVLLDFFSSTRGDIRDPELGAL</sequence>
<protein>
    <submittedName>
        <fullName evidence="10">L-glutamine synthetase</fullName>
        <ecNumber evidence="10">6.3.1.2</ecNumber>
    </submittedName>
</protein>
<gene>
    <name evidence="10" type="ORF">TresaDRAFT_1989</name>
</gene>
<dbReference type="Gene3D" id="3.30.590.10">
    <property type="entry name" value="Glutamine synthetase/guanido kinase, catalytic domain"/>
    <property type="match status" value="1"/>
</dbReference>
<keyword evidence="11" id="KW-1185">Reference proteome</keyword>
<dbReference type="PATRIC" id="fig|907348.3.peg.1518"/>
<reference evidence="10 11" key="1">
    <citation type="submission" date="2011-09" db="EMBL/GenBank/DDBJ databases">
        <title>The draft genome of Treponema saccharophilum DSM 2985.</title>
        <authorList>
            <consortium name="US DOE Joint Genome Institute (JGI-PGF)"/>
            <person name="Lucas S."/>
            <person name="Copeland A."/>
            <person name="Lapidus A."/>
            <person name="Glavina del Rio T."/>
            <person name="Dalin E."/>
            <person name="Tice H."/>
            <person name="Bruce D."/>
            <person name="Goodwin L."/>
            <person name="Pitluck S."/>
            <person name="Peters L."/>
            <person name="Kyrpides N."/>
            <person name="Mavromatis K."/>
            <person name="Ivanova N."/>
            <person name="Markowitz V."/>
            <person name="Cheng J.-F."/>
            <person name="Hugenholtz P."/>
            <person name="Woyke T."/>
            <person name="Wu D."/>
            <person name="Gronow S."/>
            <person name="Wellnitz S."/>
            <person name="Brambilla E."/>
            <person name="Klenk H.-P."/>
            <person name="Eisen J.A."/>
        </authorList>
    </citation>
    <scope>NUCLEOTIDE SEQUENCE [LARGE SCALE GENOMIC DNA]</scope>
    <source>
        <strain evidence="10 11">DSM 2985</strain>
    </source>
</reference>
<evidence type="ECO:0000256" key="5">
    <source>
        <dbReference type="ARBA" id="ARBA00022842"/>
    </source>
</evidence>
<dbReference type="PROSITE" id="PS00181">
    <property type="entry name" value="GLNA_ATP"/>
    <property type="match status" value="1"/>
</dbReference>
<dbReference type="PANTHER" id="PTHR43785:SF12">
    <property type="entry name" value="TYPE-1 GLUTAMINE SYNTHETASE 2"/>
    <property type="match status" value="1"/>
</dbReference>
<dbReference type="STRING" id="907348.TresaDRAFT_1989"/>
<comment type="similarity">
    <text evidence="6 7">Belongs to the glutamine synthetase family.</text>
</comment>
<dbReference type="SUPFAM" id="SSF55931">
    <property type="entry name" value="Glutamine synthetase/guanido kinase"/>
    <property type="match status" value="1"/>
</dbReference>
<feature type="domain" description="GS beta-grasp" evidence="8">
    <location>
        <begin position="18"/>
        <end position="103"/>
    </location>
</feature>
<dbReference type="Pfam" id="PF03951">
    <property type="entry name" value="Gln-synt_N"/>
    <property type="match status" value="1"/>
</dbReference>
<evidence type="ECO:0000256" key="3">
    <source>
        <dbReference type="ARBA" id="ARBA00022741"/>
    </source>
</evidence>
<evidence type="ECO:0000256" key="6">
    <source>
        <dbReference type="PROSITE-ProRule" id="PRU01330"/>
    </source>
</evidence>
<dbReference type="AlphaFoldDB" id="H7EKT9"/>
<name>H7EKT9_9SPIR</name>
<evidence type="ECO:0000256" key="7">
    <source>
        <dbReference type="RuleBase" id="RU000384"/>
    </source>
</evidence>
<dbReference type="EMBL" id="AGRW01000046">
    <property type="protein sequence ID" value="EIC01847.1"/>
    <property type="molecule type" value="Genomic_DNA"/>
</dbReference>
<dbReference type="InterPro" id="IPR008147">
    <property type="entry name" value="Gln_synt_N"/>
</dbReference>
<dbReference type="SUPFAM" id="SSF54368">
    <property type="entry name" value="Glutamine synthetase, N-terminal domain"/>
    <property type="match status" value="1"/>
</dbReference>
<dbReference type="PROSITE" id="PS51986">
    <property type="entry name" value="GS_BETA_GRASP"/>
    <property type="match status" value="1"/>
</dbReference>
<keyword evidence="2 10" id="KW-0436">Ligase</keyword>
<comment type="caution">
    <text evidence="10">The sequence shown here is derived from an EMBL/GenBank/DDBJ whole genome shotgun (WGS) entry which is preliminary data.</text>
</comment>
<keyword evidence="4" id="KW-0067">ATP-binding</keyword>
<keyword evidence="5" id="KW-0460">Magnesium</keyword>
<dbReference type="GO" id="GO:0005524">
    <property type="term" value="F:ATP binding"/>
    <property type="evidence" value="ECO:0007669"/>
    <property type="project" value="UniProtKB-KW"/>
</dbReference>
<proteinExistence type="inferred from homology"/>
<dbReference type="GO" id="GO:0004356">
    <property type="term" value="F:glutamine synthetase activity"/>
    <property type="evidence" value="ECO:0007669"/>
    <property type="project" value="UniProtKB-EC"/>
</dbReference>